<proteinExistence type="inferred from homology"/>
<dbReference type="OrthoDB" id="10250478at2759"/>
<dbReference type="FunFam" id="1.10.8.1290:FF:000002">
    <property type="entry name" value="Glutamine--tRNA ligase cytoplasmic"/>
    <property type="match status" value="1"/>
</dbReference>
<keyword evidence="3 10" id="KW-0436">Ligase</keyword>
<sequence length="709" mass="80239">MREFKGNMTNLSWLGLSEQKVKETEKNAALSKQLSTIIAVAEEALKQTGKSKDELTKQQGTLLYQLGTKIKPQCAGNIPLVVGYIISGGIKSEAQVTAALDYLLANAVHDVEVAAFEKACGVGVVVTHDQIEDTVSVVIEKYKNQLIADRYTFNVGKLLGEVRSLLPWADGSYVKKEVDLRILELIGPKTVDDLAPKKKIKKEEKPQEKKQAAKKSPEAGVSAAKVPQENGYPEESEGAATIEELMRTRAHFHKVGENYTTDGYITTPKTKELLKKHVEATGGKVITRFPPEPNGVLHIGHAKAININFGYAKAHGGLCNLRFDDTNPEKEEEKFFTAIEDIVHWLGYTPARITHSSDNFQQLYEWAVELIKKGHAYVCHQKVEDIRGFEVQLSPWRDRPIEESLQLFQDMKNGKFDEGEATLRLKMTLEEGKVDPVAYRIKYVPHHRTGDKWCIYPTYDYTHCLCDSIENITHSLCTKEFQSRRSSYYALCNMLDIYCPVQWEYGRLNVNYTVVSKRKILKLIDSKIVKILEAIFSREKAWVLRRLKLWKGALSYGTSQHFSDWDDPRLFTLTALRRRGIPPEAINAFVAKLGLTMTQMVIDPHVLDATVRDHLNVTAPRTMAVLEGLKMTIENFDEMNLPSTVTVPDFPSDPQCNKTHEVAFDRVVYIERSDYRQYYSLIAAFKAIQNERHSVESLGNGKLISVVPE</sequence>
<dbReference type="EMBL" id="JARK01001391">
    <property type="protein sequence ID" value="EYC10420.1"/>
    <property type="molecule type" value="Genomic_DNA"/>
</dbReference>
<evidence type="ECO:0000256" key="1">
    <source>
        <dbReference type="ARBA" id="ARBA00005594"/>
    </source>
</evidence>
<dbReference type="InterPro" id="IPR042558">
    <property type="entry name" value="Gln-tRNA-synth_Ib_RNA-bd_N_1"/>
</dbReference>
<evidence type="ECO:0000256" key="3">
    <source>
        <dbReference type="ARBA" id="ARBA00022598"/>
    </source>
</evidence>
<feature type="compositionally biased region" description="Basic and acidic residues" evidence="11">
    <location>
        <begin position="197"/>
        <end position="217"/>
    </location>
</feature>
<dbReference type="PROSITE" id="PS00178">
    <property type="entry name" value="AA_TRNA_LIGASE_I"/>
    <property type="match status" value="1"/>
</dbReference>
<evidence type="ECO:0000256" key="9">
    <source>
        <dbReference type="ARBA" id="ARBA00048270"/>
    </source>
</evidence>
<dbReference type="InterPro" id="IPR001412">
    <property type="entry name" value="aa-tRNA-synth_I_CS"/>
</dbReference>
<dbReference type="Proteomes" id="UP000024635">
    <property type="component" value="Unassembled WGS sequence"/>
</dbReference>
<dbReference type="Pfam" id="PF03950">
    <property type="entry name" value="tRNA-synt_1c_C"/>
    <property type="match status" value="1"/>
</dbReference>
<dbReference type="InterPro" id="IPR000924">
    <property type="entry name" value="Glu/Gln-tRNA-synth"/>
</dbReference>
<comment type="similarity">
    <text evidence="1 10">Belongs to the class-I aminoacyl-tRNA synthetase family.</text>
</comment>
<dbReference type="Pfam" id="PF04557">
    <property type="entry name" value="tRNA_synt_1c_R2"/>
    <property type="match status" value="1"/>
</dbReference>
<evidence type="ECO:0000256" key="2">
    <source>
        <dbReference type="ARBA" id="ARBA00012836"/>
    </source>
</evidence>
<dbReference type="PRINTS" id="PR00987">
    <property type="entry name" value="TRNASYNTHGLU"/>
</dbReference>
<dbReference type="GO" id="GO:0005829">
    <property type="term" value="C:cytosol"/>
    <property type="evidence" value="ECO:0007669"/>
    <property type="project" value="TreeGrafter"/>
</dbReference>
<evidence type="ECO:0000256" key="6">
    <source>
        <dbReference type="ARBA" id="ARBA00022917"/>
    </source>
</evidence>
<comment type="caution">
    <text evidence="16">The sequence shown here is derived from an EMBL/GenBank/DDBJ whole genome shotgun (WGS) entry which is preliminary data.</text>
</comment>
<dbReference type="InterPro" id="IPR007638">
    <property type="entry name" value="Gln-tRNA-synth_Ib_RNA-bd_2"/>
</dbReference>
<keyword evidence="5 10" id="KW-0067">ATP-binding</keyword>
<comment type="catalytic activity">
    <reaction evidence="9">
        <text>tRNA(Gln) + L-glutamine + ATP = L-glutaminyl-tRNA(Gln) + AMP + diphosphate</text>
        <dbReference type="Rhea" id="RHEA:20121"/>
        <dbReference type="Rhea" id="RHEA-COMP:9662"/>
        <dbReference type="Rhea" id="RHEA-COMP:9681"/>
        <dbReference type="ChEBI" id="CHEBI:30616"/>
        <dbReference type="ChEBI" id="CHEBI:33019"/>
        <dbReference type="ChEBI" id="CHEBI:58359"/>
        <dbReference type="ChEBI" id="CHEBI:78442"/>
        <dbReference type="ChEBI" id="CHEBI:78521"/>
        <dbReference type="ChEBI" id="CHEBI:456215"/>
        <dbReference type="EC" id="6.1.1.18"/>
    </reaction>
</comment>
<evidence type="ECO:0000256" key="7">
    <source>
        <dbReference type="ARBA" id="ARBA00023146"/>
    </source>
</evidence>
<gene>
    <name evidence="16" type="primary">Acey_s0055.g2548</name>
    <name evidence="16" type="synonym">Acey-qars-1</name>
    <name evidence="16" type="ORF">Y032_0055g2548</name>
</gene>
<dbReference type="InterPro" id="IPR050132">
    <property type="entry name" value="Gln/Glu-tRNA_Ligase"/>
</dbReference>
<dbReference type="InterPro" id="IPR014729">
    <property type="entry name" value="Rossmann-like_a/b/a_fold"/>
</dbReference>
<keyword evidence="6 10" id="KW-0648">Protein biosynthesis</keyword>
<dbReference type="InterPro" id="IPR007639">
    <property type="entry name" value="Gln-tRNA-synth_Ib_RNA-bd_N"/>
</dbReference>
<evidence type="ECO:0000256" key="4">
    <source>
        <dbReference type="ARBA" id="ARBA00022741"/>
    </source>
</evidence>
<dbReference type="GO" id="GO:0004819">
    <property type="term" value="F:glutamine-tRNA ligase activity"/>
    <property type="evidence" value="ECO:0007669"/>
    <property type="project" value="UniProtKB-EC"/>
</dbReference>
<dbReference type="GO" id="GO:0005524">
    <property type="term" value="F:ATP binding"/>
    <property type="evidence" value="ECO:0007669"/>
    <property type="project" value="UniProtKB-KW"/>
</dbReference>
<dbReference type="InterPro" id="IPR020056">
    <property type="entry name" value="Rbsml_bL25/Gln-tRNA_synth_N"/>
</dbReference>
<feature type="domain" description="Glutamyl/glutaminyl-tRNA synthetase class Ib catalytic" evidence="12">
    <location>
        <begin position="284"/>
        <end position="530"/>
    </location>
</feature>
<keyword evidence="17" id="KW-1185">Reference proteome</keyword>
<evidence type="ECO:0000256" key="5">
    <source>
        <dbReference type="ARBA" id="ARBA00022840"/>
    </source>
</evidence>
<dbReference type="AlphaFoldDB" id="A0A016U5H6"/>
<evidence type="ECO:0000259" key="15">
    <source>
        <dbReference type="Pfam" id="PF04558"/>
    </source>
</evidence>
<dbReference type="SUPFAM" id="SSF52374">
    <property type="entry name" value="Nucleotidylyl transferase"/>
    <property type="match status" value="1"/>
</dbReference>
<dbReference type="PANTHER" id="PTHR43097">
    <property type="entry name" value="GLUTAMINE-TRNA LIGASE"/>
    <property type="match status" value="1"/>
</dbReference>
<reference evidence="17" key="1">
    <citation type="journal article" date="2015" name="Nat. Genet.">
        <title>The genome and transcriptome of the zoonotic hookworm Ancylostoma ceylanicum identify infection-specific gene families.</title>
        <authorList>
            <person name="Schwarz E.M."/>
            <person name="Hu Y."/>
            <person name="Antoshechkin I."/>
            <person name="Miller M.M."/>
            <person name="Sternberg P.W."/>
            <person name="Aroian R.V."/>
        </authorList>
    </citation>
    <scope>NUCLEOTIDE SEQUENCE</scope>
    <source>
        <strain evidence="17">HY135</strain>
    </source>
</reference>
<evidence type="ECO:0000313" key="16">
    <source>
        <dbReference type="EMBL" id="EYC10420.1"/>
    </source>
</evidence>
<accession>A0A016U5H6</accession>
<evidence type="ECO:0000256" key="10">
    <source>
        <dbReference type="RuleBase" id="RU363037"/>
    </source>
</evidence>
<dbReference type="FunFam" id="1.10.10.2420:FF:000001">
    <property type="entry name" value="Glutamine--tRNA ligase cytoplasmic"/>
    <property type="match status" value="1"/>
</dbReference>
<dbReference type="InterPro" id="IPR011035">
    <property type="entry name" value="Ribosomal_bL25/Gln-tRNA_synth"/>
</dbReference>
<dbReference type="InterPro" id="IPR042559">
    <property type="entry name" value="Gln-tRNA-synth_Ib_RNA-bd_N_2"/>
</dbReference>
<dbReference type="FunFam" id="3.40.50.620:FF:000037">
    <property type="entry name" value="Glutamine--tRNA ligase cytoplasmic"/>
    <property type="match status" value="1"/>
</dbReference>
<dbReference type="Pfam" id="PF00749">
    <property type="entry name" value="tRNA-synt_1c"/>
    <property type="match status" value="1"/>
</dbReference>
<dbReference type="Pfam" id="PF04558">
    <property type="entry name" value="tRNA_synt_1c_R1"/>
    <property type="match status" value="1"/>
</dbReference>
<dbReference type="PANTHER" id="PTHR43097:SF4">
    <property type="entry name" value="GLUTAMINE--TRNA LIGASE"/>
    <property type="match status" value="1"/>
</dbReference>
<dbReference type="InterPro" id="IPR020059">
    <property type="entry name" value="Glu/Gln-tRNA-synth_Ib_codon-bd"/>
</dbReference>
<dbReference type="CDD" id="cd00807">
    <property type="entry name" value="GlnRS_core"/>
    <property type="match status" value="1"/>
</dbReference>
<feature type="region of interest" description="Disordered" evidence="11">
    <location>
        <begin position="197"/>
        <end position="236"/>
    </location>
</feature>
<feature type="domain" description="Glutaminyl-tRNA synthetase class Ib non-specific RNA-binding" evidence="14">
    <location>
        <begin position="174"/>
        <end position="275"/>
    </location>
</feature>
<dbReference type="GO" id="GO:0006425">
    <property type="term" value="P:glutaminyl-tRNA aminoacylation"/>
    <property type="evidence" value="ECO:0007669"/>
    <property type="project" value="InterPro"/>
</dbReference>
<evidence type="ECO:0000313" key="17">
    <source>
        <dbReference type="Proteomes" id="UP000024635"/>
    </source>
</evidence>
<protein>
    <recommendedName>
        <fullName evidence="2">glutamine--tRNA ligase</fullName>
        <ecNumber evidence="2">6.1.1.18</ecNumber>
    </recommendedName>
    <alternativeName>
        <fullName evidence="8">Glutaminyl-tRNA synthetase</fullName>
    </alternativeName>
</protein>
<keyword evidence="4 10" id="KW-0547">Nucleotide-binding</keyword>
<dbReference type="SUPFAM" id="SSF50715">
    <property type="entry name" value="Ribosomal protein L25-like"/>
    <property type="match status" value="1"/>
</dbReference>
<dbReference type="EC" id="6.1.1.18" evidence="2"/>
<feature type="domain" description="Glutaminyl-tRNA synthetase class Ib non-specific RNA-binding" evidence="15">
    <location>
        <begin position="10"/>
        <end position="171"/>
    </location>
</feature>
<evidence type="ECO:0000256" key="8">
    <source>
        <dbReference type="ARBA" id="ARBA00030466"/>
    </source>
</evidence>
<keyword evidence="7 10" id="KW-0030">Aminoacyl-tRNA synthetase</keyword>
<dbReference type="Gene3D" id="2.40.240.10">
    <property type="entry name" value="Ribosomal Protein L25, Chain P"/>
    <property type="match status" value="1"/>
</dbReference>
<evidence type="ECO:0000259" key="13">
    <source>
        <dbReference type="Pfam" id="PF03950"/>
    </source>
</evidence>
<dbReference type="Gene3D" id="3.40.50.620">
    <property type="entry name" value="HUPs"/>
    <property type="match status" value="1"/>
</dbReference>
<evidence type="ECO:0000256" key="11">
    <source>
        <dbReference type="SAM" id="MobiDB-lite"/>
    </source>
</evidence>
<evidence type="ECO:0000259" key="14">
    <source>
        <dbReference type="Pfam" id="PF04557"/>
    </source>
</evidence>
<dbReference type="STRING" id="53326.A0A016U5H6"/>
<dbReference type="InterPro" id="IPR020058">
    <property type="entry name" value="Glu/Gln-tRNA-synth_Ib_cat-dom"/>
</dbReference>
<organism evidence="16 17">
    <name type="scientific">Ancylostoma ceylanicum</name>
    <dbReference type="NCBI Taxonomy" id="53326"/>
    <lineage>
        <taxon>Eukaryota</taxon>
        <taxon>Metazoa</taxon>
        <taxon>Ecdysozoa</taxon>
        <taxon>Nematoda</taxon>
        <taxon>Chromadorea</taxon>
        <taxon>Rhabditida</taxon>
        <taxon>Rhabditina</taxon>
        <taxon>Rhabditomorpha</taxon>
        <taxon>Strongyloidea</taxon>
        <taxon>Ancylostomatidae</taxon>
        <taxon>Ancylostomatinae</taxon>
        <taxon>Ancylostoma</taxon>
    </lineage>
</organism>
<dbReference type="GO" id="GO:0017101">
    <property type="term" value="C:aminoacyl-tRNA synthetase multienzyme complex"/>
    <property type="evidence" value="ECO:0007669"/>
    <property type="project" value="TreeGrafter"/>
</dbReference>
<evidence type="ECO:0000259" key="12">
    <source>
        <dbReference type="Pfam" id="PF00749"/>
    </source>
</evidence>
<dbReference type="Gene3D" id="1.10.8.1290">
    <property type="entry name" value="Glutaminyl-tRNA synthetase, non-specific RNA binding region part 1, domain 1"/>
    <property type="match status" value="1"/>
</dbReference>
<feature type="domain" description="Glutamyl/glutaminyl-tRNA synthetase class Ib anti-codon binding" evidence="13">
    <location>
        <begin position="619"/>
        <end position="677"/>
    </location>
</feature>
<dbReference type="Gene3D" id="1.10.10.2420">
    <property type="match status" value="1"/>
</dbReference>
<name>A0A016U5H6_9BILA</name>